<dbReference type="SMART" id="SM00304">
    <property type="entry name" value="HAMP"/>
    <property type="match status" value="1"/>
</dbReference>
<evidence type="ECO:0000256" key="1">
    <source>
        <dbReference type="ARBA" id="ARBA00004236"/>
    </source>
</evidence>
<keyword evidence="3 7" id="KW-0472">Membrane</keyword>
<dbReference type="Proteomes" id="UP000027936">
    <property type="component" value="Unassembled WGS sequence"/>
</dbReference>
<feature type="transmembrane region" description="Helical" evidence="7">
    <location>
        <begin position="185"/>
        <end position="207"/>
    </location>
</feature>
<feature type="domain" description="HAMP" evidence="9">
    <location>
        <begin position="208"/>
        <end position="261"/>
    </location>
</feature>
<dbReference type="InterPro" id="IPR004089">
    <property type="entry name" value="MCPsignal_dom"/>
</dbReference>
<reference evidence="10 11" key="1">
    <citation type="submission" date="2014-04" db="EMBL/GenBank/DDBJ databases">
        <title>Draft genome sequence of Bacillus azotoformans MEV2011, a (co-) denitrifying strain unable to grow in the presence of oxygen.</title>
        <authorList>
            <person name="Nielsen M."/>
            <person name="Schreiber L."/>
            <person name="Finster K."/>
            <person name="Schramm A."/>
        </authorList>
    </citation>
    <scope>NUCLEOTIDE SEQUENCE [LARGE SCALE GENOMIC DNA]</scope>
    <source>
        <strain evidence="10 11">MEV2011</strain>
    </source>
</reference>
<dbReference type="RefSeq" id="WP_035197179.1">
    <property type="nucleotide sequence ID" value="NZ_JJRY01000017.1"/>
</dbReference>
<dbReference type="OrthoDB" id="2513043at2"/>
<dbReference type="InterPro" id="IPR003660">
    <property type="entry name" value="HAMP_dom"/>
</dbReference>
<evidence type="ECO:0000256" key="4">
    <source>
        <dbReference type="ARBA" id="ARBA00023224"/>
    </source>
</evidence>
<keyword evidence="2" id="KW-1003">Cell membrane</keyword>
<dbReference type="Gene3D" id="6.10.340.10">
    <property type="match status" value="1"/>
</dbReference>
<comment type="caution">
    <text evidence="10">The sequence shown here is derived from an EMBL/GenBank/DDBJ whole genome shotgun (WGS) entry which is preliminary data.</text>
</comment>
<evidence type="ECO:0000256" key="5">
    <source>
        <dbReference type="ARBA" id="ARBA00029447"/>
    </source>
</evidence>
<keyword evidence="7" id="KW-0812">Transmembrane</keyword>
<name>A0A072NHK8_SCHAZ</name>
<keyword evidence="4 6" id="KW-0807">Transducer</keyword>
<dbReference type="SUPFAM" id="SSF58104">
    <property type="entry name" value="Methyl-accepting chemotaxis protein (MCP) signaling domain"/>
    <property type="match status" value="1"/>
</dbReference>
<dbReference type="Gene3D" id="1.10.287.950">
    <property type="entry name" value="Methyl-accepting chemotaxis protein"/>
    <property type="match status" value="1"/>
</dbReference>
<evidence type="ECO:0000256" key="7">
    <source>
        <dbReference type="SAM" id="Phobius"/>
    </source>
</evidence>
<feature type="domain" description="Methyl-accepting transducer" evidence="8">
    <location>
        <begin position="280"/>
        <end position="516"/>
    </location>
</feature>
<dbReference type="PANTHER" id="PTHR32089:SF112">
    <property type="entry name" value="LYSOZYME-LIKE PROTEIN-RELATED"/>
    <property type="match status" value="1"/>
</dbReference>
<evidence type="ECO:0000259" key="9">
    <source>
        <dbReference type="PROSITE" id="PS50885"/>
    </source>
</evidence>
<dbReference type="GO" id="GO:0007165">
    <property type="term" value="P:signal transduction"/>
    <property type="evidence" value="ECO:0007669"/>
    <property type="project" value="UniProtKB-KW"/>
</dbReference>
<evidence type="ECO:0000313" key="10">
    <source>
        <dbReference type="EMBL" id="KEF37169.1"/>
    </source>
</evidence>
<gene>
    <name evidence="10" type="ORF">M670_03591</name>
</gene>
<sequence length="566" mass="61354">MKVGVTGKIVGIVIILFTICFVMISFVFYFTVSKQVKESAGLELIGCANITTGVIDPHLLESVASGSQNDLPKLEDQIGWIIEKKPIFLDAYILDFEGKIIAADKSLKSQGITAGDSVDLESEVIEKIREMKHSTYSDIYSYGGIKRITGYAPIFKDNDSSKEVVAINAIDFDAGIINKRIWETLAFPIALGVALSGILAIITILFVRKIIAPIKVITAHVNELSEGNLQVKPLEIHTNDELGMLTEDFNEMAYNFRQVIRQIESSAEQVTASSQELQATSEQATNATKQISAAIQEVASGAEIQVSRSEQSAMAMEEVSNGIHRIAKFSMTVKDSAEDAETLSEQGYLSLQEAIHQMETIEAGTQNTTAAMKKLNEQSQEIGKIIDVISNIAEQTNLLALNAAIEAARAGEHGRGFTVVADEVRKLADQSRASATQIVQLIQGIQKNTEVATNEIEHNIHEVDAGKAVIGKTGGIFQQVLIAVEHVYGQIQEVSVTSEQISTNTEEATASVEHLAEIAREASGQSQSVAAASEEQLVSMEEINASSEALSKLALQLQELVTKFKV</sequence>
<feature type="transmembrane region" description="Helical" evidence="7">
    <location>
        <begin position="12"/>
        <end position="32"/>
    </location>
</feature>
<dbReference type="GO" id="GO:0005886">
    <property type="term" value="C:plasma membrane"/>
    <property type="evidence" value="ECO:0007669"/>
    <property type="project" value="UniProtKB-SubCell"/>
</dbReference>
<dbReference type="PATRIC" id="fig|1348973.3.peg.3463"/>
<dbReference type="SMART" id="SM00283">
    <property type="entry name" value="MA"/>
    <property type="match status" value="1"/>
</dbReference>
<dbReference type="PANTHER" id="PTHR32089">
    <property type="entry name" value="METHYL-ACCEPTING CHEMOTAXIS PROTEIN MCPB"/>
    <property type="match status" value="1"/>
</dbReference>
<protein>
    <submittedName>
        <fullName evidence="10">Methyl-accepting chemotaxis protein</fullName>
    </submittedName>
</protein>
<dbReference type="EMBL" id="JJRY01000017">
    <property type="protein sequence ID" value="KEF37169.1"/>
    <property type="molecule type" value="Genomic_DNA"/>
</dbReference>
<evidence type="ECO:0000256" key="3">
    <source>
        <dbReference type="ARBA" id="ARBA00023136"/>
    </source>
</evidence>
<keyword evidence="7" id="KW-1133">Transmembrane helix</keyword>
<dbReference type="PROSITE" id="PS50111">
    <property type="entry name" value="CHEMOTAXIS_TRANSDUC_2"/>
    <property type="match status" value="1"/>
</dbReference>
<proteinExistence type="inferred from homology"/>
<dbReference type="Pfam" id="PF00672">
    <property type="entry name" value="HAMP"/>
    <property type="match status" value="1"/>
</dbReference>
<dbReference type="PROSITE" id="PS50885">
    <property type="entry name" value="HAMP"/>
    <property type="match status" value="1"/>
</dbReference>
<evidence type="ECO:0000256" key="6">
    <source>
        <dbReference type="PROSITE-ProRule" id="PRU00284"/>
    </source>
</evidence>
<accession>A0A072NHK8</accession>
<dbReference type="Pfam" id="PF00015">
    <property type="entry name" value="MCPsignal"/>
    <property type="match status" value="1"/>
</dbReference>
<dbReference type="CDD" id="cd06225">
    <property type="entry name" value="HAMP"/>
    <property type="match status" value="1"/>
</dbReference>
<organism evidence="10 11">
    <name type="scientific">Schinkia azotoformans MEV2011</name>
    <dbReference type="NCBI Taxonomy" id="1348973"/>
    <lineage>
        <taxon>Bacteria</taxon>
        <taxon>Bacillati</taxon>
        <taxon>Bacillota</taxon>
        <taxon>Bacilli</taxon>
        <taxon>Bacillales</taxon>
        <taxon>Bacillaceae</taxon>
        <taxon>Calidifontibacillus/Schinkia group</taxon>
        <taxon>Schinkia</taxon>
    </lineage>
</organism>
<dbReference type="AlphaFoldDB" id="A0A072NHK8"/>
<comment type="similarity">
    <text evidence="5">Belongs to the methyl-accepting chemotaxis (MCP) protein family.</text>
</comment>
<evidence type="ECO:0000259" key="8">
    <source>
        <dbReference type="PROSITE" id="PS50111"/>
    </source>
</evidence>
<evidence type="ECO:0000256" key="2">
    <source>
        <dbReference type="ARBA" id="ARBA00022475"/>
    </source>
</evidence>
<comment type="subcellular location">
    <subcellularLocation>
        <location evidence="1">Cell membrane</location>
    </subcellularLocation>
</comment>
<dbReference type="CDD" id="cd11386">
    <property type="entry name" value="MCP_signal"/>
    <property type="match status" value="1"/>
</dbReference>
<evidence type="ECO:0000313" key="11">
    <source>
        <dbReference type="Proteomes" id="UP000027936"/>
    </source>
</evidence>